<feature type="region of interest" description="Disordered" evidence="4">
    <location>
        <begin position="116"/>
        <end position="135"/>
    </location>
</feature>
<dbReference type="eggNOG" id="ENOG502SBQH">
    <property type="taxonomic scope" value="Eukaryota"/>
</dbReference>
<comment type="similarity">
    <text evidence="1">Belongs to the SWI5/SAE3 family.</text>
</comment>
<dbReference type="GO" id="GO:0010772">
    <property type="term" value="P:meiotic DNA recombinase assembly involved in reciprocal meiotic recombination"/>
    <property type="evidence" value="ECO:0007669"/>
    <property type="project" value="TreeGrafter"/>
</dbReference>
<dbReference type="PANTHER" id="PTHR28529:SF2">
    <property type="entry name" value="DNA REPAIR PROTEIN SWI5 HOMOLOG"/>
    <property type="match status" value="1"/>
</dbReference>
<reference evidence="5 6" key="1">
    <citation type="journal article" date="2007" name="Nat. Biotechnol.">
        <title>Genome sequence of the lignocellulose-bioconverting and xylose-fermenting yeast Pichia stipitis.</title>
        <authorList>
            <person name="Jeffries T.W."/>
            <person name="Grigoriev I.V."/>
            <person name="Grimwood J."/>
            <person name="Laplaza J.M."/>
            <person name="Aerts A."/>
            <person name="Salamov A."/>
            <person name="Schmutz J."/>
            <person name="Lindquist E."/>
            <person name="Dehal P."/>
            <person name="Shapiro H."/>
            <person name="Jin Y.S."/>
            <person name="Passoth V."/>
            <person name="Richardson P.M."/>
        </authorList>
    </citation>
    <scope>NUCLEOTIDE SEQUENCE [LARGE SCALE GENOMIC DNA]</scope>
    <source>
        <strain evidence="6">ATCC 58785 / CBS 6054 / NBRC 10063 / NRRL Y-11545</strain>
    </source>
</reference>
<dbReference type="PANTHER" id="PTHR28529">
    <property type="entry name" value="DNA REPAIR PROTEIN SWI5 HOMOLOG"/>
    <property type="match status" value="1"/>
</dbReference>
<dbReference type="Proteomes" id="UP000002258">
    <property type="component" value="Chromosome 6"/>
</dbReference>
<keyword evidence="3" id="KW-0234">DNA repair</keyword>
<dbReference type="Pfam" id="PF07061">
    <property type="entry name" value="Swi5"/>
    <property type="match status" value="1"/>
</dbReference>
<name>A3LWV0_PICST</name>
<dbReference type="AlphaFoldDB" id="A3LWV0"/>
<evidence type="ECO:0000256" key="1">
    <source>
        <dbReference type="ARBA" id="ARBA00008060"/>
    </source>
</evidence>
<dbReference type="GO" id="GO:0000709">
    <property type="term" value="P:meiotic joint molecule formation"/>
    <property type="evidence" value="ECO:0007669"/>
    <property type="project" value="TreeGrafter"/>
</dbReference>
<organism evidence="5 6">
    <name type="scientific">Scheffersomyces stipitis (strain ATCC 58785 / CBS 6054 / NBRC 10063 / NRRL Y-11545)</name>
    <name type="common">Yeast</name>
    <name type="synonym">Pichia stipitis</name>
    <dbReference type="NCBI Taxonomy" id="322104"/>
    <lineage>
        <taxon>Eukaryota</taxon>
        <taxon>Fungi</taxon>
        <taxon>Dikarya</taxon>
        <taxon>Ascomycota</taxon>
        <taxon>Saccharomycotina</taxon>
        <taxon>Pichiomycetes</taxon>
        <taxon>Debaryomycetaceae</taxon>
        <taxon>Scheffersomyces</taxon>
    </lineage>
</organism>
<evidence type="ECO:0000256" key="3">
    <source>
        <dbReference type="ARBA" id="ARBA00023204"/>
    </source>
</evidence>
<dbReference type="GO" id="GO:0032798">
    <property type="term" value="C:Swi5-Sfr1 complex"/>
    <property type="evidence" value="ECO:0007669"/>
    <property type="project" value="TreeGrafter"/>
</dbReference>
<dbReference type="RefSeq" id="XP_001385371.2">
    <property type="nucleotide sequence ID" value="XM_001385334.1"/>
</dbReference>
<sequence length="206" mass="22445">MLPPITVAGKLSDKDTPLPSPDLIQTPHLHFNSTYVTSSSASNTPPSGATIANCTCSTASQNPQPHPTVIDTAILENTPRTTILVNHSGTSSEKSNLGQTQYFPSVTPPTISANPEITTVDDDANQSSSLSKDERLDEIKKQCSQLISELDANPNPEEIVRKHIIMLNKYNELKDIALGLVTMIADQRHIRTTDILEEVKVEHNPE</sequence>
<dbReference type="GeneID" id="4840135"/>
<evidence type="ECO:0000313" key="5">
    <source>
        <dbReference type="EMBL" id="ABN67342.2"/>
    </source>
</evidence>
<dbReference type="Gene3D" id="1.20.5.170">
    <property type="match status" value="1"/>
</dbReference>
<accession>A3LWV0</accession>
<evidence type="ECO:0000256" key="2">
    <source>
        <dbReference type="ARBA" id="ARBA00022763"/>
    </source>
</evidence>
<evidence type="ECO:0000256" key="4">
    <source>
        <dbReference type="SAM" id="MobiDB-lite"/>
    </source>
</evidence>
<keyword evidence="6" id="KW-1185">Reference proteome</keyword>
<dbReference type="OrthoDB" id="255837at2759"/>
<proteinExistence type="inferred from homology"/>
<gene>
    <name evidence="5" type="ORF">PICST_32597</name>
</gene>
<dbReference type="InParanoid" id="A3LWV0"/>
<dbReference type="OMA" id="TIANCTC"/>
<keyword evidence="2" id="KW-0227">DNA damage</keyword>
<dbReference type="KEGG" id="pic:PICST_32597"/>
<dbReference type="HOGENOM" id="CLU_1332370_0_0_1"/>
<protein>
    <submittedName>
        <fullName evidence="5">Uncharacterized protein</fullName>
    </submittedName>
</protein>
<evidence type="ECO:0000313" key="6">
    <source>
        <dbReference type="Proteomes" id="UP000002258"/>
    </source>
</evidence>
<dbReference type="InterPro" id="IPR010760">
    <property type="entry name" value="DNA-repair_Swi5"/>
</dbReference>
<feature type="region of interest" description="Disordered" evidence="4">
    <location>
        <begin position="1"/>
        <end position="22"/>
    </location>
</feature>
<dbReference type="EMBL" id="CP000500">
    <property type="protein sequence ID" value="ABN67342.2"/>
    <property type="molecule type" value="Genomic_DNA"/>
</dbReference>
<dbReference type="GO" id="GO:0034974">
    <property type="term" value="C:Swi5-Swi2 complex"/>
    <property type="evidence" value="ECO:0007669"/>
    <property type="project" value="TreeGrafter"/>
</dbReference>